<reference evidence="2 3" key="1">
    <citation type="submission" date="2018-11" db="EMBL/GenBank/DDBJ databases">
        <title>Genome sequence of Apiotrichum porosum DSM 27194.</title>
        <authorList>
            <person name="Aliyu H."/>
            <person name="Gorte O."/>
            <person name="Ochsenreither K."/>
        </authorList>
    </citation>
    <scope>NUCLEOTIDE SEQUENCE [LARGE SCALE GENOMIC DNA]</scope>
    <source>
        <strain evidence="2 3">DSM 27194</strain>
    </source>
</reference>
<evidence type="ECO:0000313" key="2">
    <source>
        <dbReference type="EMBL" id="RSH77422.1"/>
    </source>
</evidence>
<keyword evidence="3" id="KW-1185">Reference proteome</keyword>
<dbReference type="Pfam" id="PF05011">
    <property type="entry name" value="DBR1"/>
    <property type="match status" value="1"/>
</dbReference>
<dbReference type="SMART" id="SM01124">
    <property type="entry name" value="DBR1"/>
    <property type="match status" value="1"/>
</dbReference>
<name>A0A427XF10_9TREE</name>
<dbReference type="AlphaFoldDB" id="A0A427XF10"/>
<dbReference type="OrthoDB" id="407609at2759"/>
<sequence>MTFDPTWLAITRVFHPYLSPQLLAQVAVEEDRIRQEGLLVPSLLEGSVTEDGLVEVRHVQQFATTAPAYHQPGGDPKLWHTNPQTEQFCAMLGIENKVNPGGRDTSA</sequence>
<dbReference type="GO" id="GO:0016788">
    <property type="term" value="F:hydrolase activity, acting on ester bonds"/>
    <property type="evidence" value="ECO:0007669"/>
    <property type="project" value="InterPro"/>
</dbReference>
<accession>A0A427XF10</accession>
<evidence type="ECO:0000313" key="3">
    <source>
        <dbReference type="Proteomes" id="UP000279236"/>
    </source>
</evidence>
<comment type="caution">
    <text evidence="2">The sequence shown here is derived from an EMBL/GenBank/DDBJ whole genome shotgun (WGS) entry which is preliminary data.</text>
</comment>
<proteinExistence type="predicted"/>
<dbReference type="GO" id="GO:0006397">
    <property type="term" value="P:mRNA processing"/>
    <property type="evidence" value="ECO:0007669"/>
    <property type="project" value="InterPro"/>
</dbReference>
<gene>
    <name evidence="2" type="ORF">EHS24_003389</name>
</gene>
<dbReference type="EMBL" id="RSCE01000016">
    <property type="protein sequence ID" value="RSH77422.1"/>
    <property type="molecule type" value="Genomic_DNA"/>
</dbReference>
<dbReference type="STRING" id="105984.A0A427XF10"/>
<dbReference type="GeneID" id="39587932"/>
<protein>
    <recommendedName>
        <fullName evidence="1">Lariat debranching enzyme C-terminal domain-containing protein</fullName>
    </recommendedName>
</protein>
<dbReference type="InterPro" id="IPR007708">
    <property type="entry name" value="DBR1_C"/>
</dbReference>
<dbReference type="Proteomes" id="UP000279236">
    <property type="component" value="Unassembled WGS sequence"/>
</dbReference>
<dbReference type="RefSeq" id="XP_028472569.1">
    <property type="nucleotide sequence ID" value="XM_028619073.1"/>
</dbReference>
<evidence type="ECO:0000259" key="1">
    <source>
        <dbReference type="SMART" id="SM01124"/>
    </source>
</evidence>
<feature type="domain" description="Lariat debranching enzyme C-terminal" evidence="1">
    <location>
        <begin position="1"/>
        <end position="98"/>
    </location>
</feature>
<organism evidence="2 3">
    <name type="scientific">Apiotrichum porosum</name>
    <dbReference type="NCBI Taxonomy" id="105984"/>
    <lineage>
        <taxon>Eukaryota</taxon>
        <taxon>Fungi</taxon>
        <taxon>Dikarya</taxon>
        <taxon>Basidiomycota</taxon>
        <taxon>Agaricomycotina</taxon>
        <taxon>Tremellomycetes</taxon>
        <taxon>Trichosporonales</taxon>
        <taxon>Trichosporonaceae</taxon>
        <taxon>Apiotrichum</taxon>
    </lineage>
</organism>